<evidence type="ECO:0000256" key="3">
    <source>
        <dbReference type="ARBA" id="ARBA00023125"/>
    </source>
</evidence>
<dbReference type="PROSITE" id="PS50888">
    <property type="entry name" value="BHLH"/>
    <property type="match status" value="1"/>
</dbReference>
<name>A0ABR0K923_9EURO</name>
<dbReference type="InterPro" id="IPR011598">
    <property type="entry name" value="bHLH_dom"/>
</dbReference>
<dbReference type="SUPFAM" id="SSF47459">
    <property type="entry name" value="HLH, helix-loop-helix DNA-binding domain"/>
    <property type="match status" value="1"/>
</dbReference>
<dbReference type="Proteomes" id="UP001345013">
    <property type="component" value="Unassembled WGS sequence"/>
</dbReference>
<feature type="compositionally biased region" description="Low complexity" evidence="6">
    <location>
        <begin position="76"/>
        <end position="96"/>
    </location>
</feature>
<feature type="compositionally biased region" description="Basic and acidic residues" evidence="6">
    <location>
        <begin position="121"/>
        <end position="133"/>
    </location>
</feature>
<evidence type="ECO:0000256" key="5">
    <source>
        <dbReference type="ARBA" id="ARBA00023242"/>
    </source>
</evidence>
<evidence type="ECO:0000256" key="4">
    <source>
        <dbReference type="ARBA" id="ARBA00023163"/>
    </source>
</evidence>
<keyword evidence="3" id="KW-0238">DNA-binding</keyword>
<reference evidence="8 9" key="1">
    <citation type="submission" date="2023-08" db="EMBL/GenBank/DDBJ databases">
        <title>Black Yeasts Isolated from many extreme environments.</title>
        <authorList>
            <person name="Coleine C."/>
            <person name="Stajich J.E."/>
            <person name="Selbmann L."/>
        </authorList>
    </citation>
    <scope>NUCLEOTIDE SEQUENCE [LARGE SCALE GENOMIC DNA]</scope>
    <source>
        <strain evidence="8 9">CCFEE 5885</strain>
    </source>
</reference>
<organism evidence="8 9">
    <name type="scientific">Lithohypha guttulata</name>
    <dbReference type="NCBI Taxonomy" id="1690604"/>
    <lineage>
        <taxon>Eukaryota</taxon>
        <taxon>Fungi</taxon>
        <taxon>Dikarya</taxon>
        <taxon>Ascomycota</taxon>
        <taxon>Pezizomycotina</taxon>
        <taxon>Eurotiomycetes</taxon>
        <taxon>Chaetothyriomycetidae</taxon>
        <taxon>Chaetothyriales</taxon>
        <taxon>Trichomeriaceae</taxon>
        <taxon>Lithohypha</taxon>
    </lineage>
</organism>
<dbReference type="InterPro" id="IPR052207">
    <property type="entry name" value="Max-like/E-box_TFs"/>
</dbReference>
<dbReference type="PANTHER" id="PTHR15741">
    <property type="entry name" value="BASIC HELIX-LOOP-HELIX ZIP TRANSCRIPTION FACTOR"/>
    <property type="match status" value="1"/>
</dbReference>
<dbReference type="EMBL" id="JAVRRG010000061">
    <property type="protein sequence ID" value="KAK5092251.1"/>
    <property type="molecule type" value="Genomic_DNA"/>
</dbReference>
<feature type="compositionally biased region" description="Acidic residues" evidence="6">
    <location>
        <begin position="226"/>
        <end position="235"/>
    </location>
</feature>
<keyword evidence="5" id="KW-0539">Nucleus</keyword>
<evidence type="ECO:0000256" key="1">
    <source>
        <dbReference type="ARBA" id="ARBA00004123"/>
    </source>
</evidence>
<protein>
    <submittedName>
        <fullName evidence="8">Transcription factor</fullName>
    </submittedName>
</protein>
<evidence type="ECO:0000256" key="2">
    <source>
        <dbReference type="ARBA" id="ARBA00023015"/>
    </source>
</evidence>
<feature type="region of interest" description="Disordered" evidence="6">
    <location>
        <begin position="76"/>
        <end position="136"/>
    </location>
</feature>
<evidence type="ECO:0000313" key="9">
    <source>
        <dbReference type="Proteomes" id="UP001345013"/>
    </source>
</evidence>
<comment type="subcellular location">
    <subcellularLocation>
        <location evidence="1">Nucleus</location>
    </subcellularLocation>
</comment>
<evidence type="ECO:0000256" key="6">
    <source>
        <dbReference type="SAM" id="MobiDB-lite"/>
    </source>
</evidence>
<feature type="compositionally biased region" description="Basic residues" evidence="6">
    <location>
        <begin position="101"/>
        <end position="115"/>
    </location>
</feature>
<evidence type="ECO:0000259" key="7">
    <source>
        <dbReference type="PROSITE" id="PS50888"/>
    </source>
</evidence>
<accession>A0ABR0K923</accession>
<feature type="domain" description="BHLH" evidence="7">
    <location>
        <begin position="117"/>
        <end position="168"/>
    </location>
</feature>
<keyword evidence="2" id="KW-0805">Transcription regulation</keyword>
<gene>
    <name evidence="8" type="primary">INO4_2</name>
    <name evidence="8" type="ORF">LTR24_005388</name>
</gene>
<keyword evidence="9" id="KW-1185">Reference proteome</keyword>
<dbReference type="Gene3D" id="4.10.280.10">
    <property type="entry name" value="Helix-loop-helix DNA-binding domain"/>
    <property type="match status" value="1"/>
</dbReference>
<keyword evidence="4" id="KW-0804">Transcription</keyword>
<evidence type="ECO:0000313" key="8">
    <source>
        <dbReference type="EMBL" id="KAK5092251.1"/>
    </source>
</evidence>
<dbReference type="PANTHER" id="PTHR15741:SF27">
    <property type="entry name" value="TRANSCRIPTION FACTOR AP-4"/>
    <property type="match status" value="1"/>
</dbReference>
<dbReference type="InterPro" id="IPR036638">
    <property type="entry name" value="HLH_DNA-bd_sf"/>
</dbReference>
<comment type="caution">
    <text evidence="8">The sequence shown here is derived from an EMBL/GenBank/DDBJ whole genome shotgun (WGS) entry which is preliminary data.</text>
</comment>
<feature type="region of interest" description="Disordered" evidence="6">
    <location>
        <begin position="178"/>
        <end position="235"/>
    </location>
</feature>
<proteinExistence type="predicted"/>
<sequence length="235" mass="25799">MPGGLNIKQECFARRGFPGATHDSDMANGNGNDLILLHQLLSKCPQFAILPSIDSASSTIFPDRFHITSVMSREAMAESEAASSPDSASQSPGDPSTTAGSKKRNSKSSKPRLTPHQKNTNHKDAENKRRTAIRENFTTLSQVVPGTEGQERSEQVMLVKTKEYLVDSIKEIRQLELEAQQRGIPVSDNGRMKDSDYGGPKWKQPNLDKYHKAKSKKASKSGSVQDDADGEVEDE</sequence>